<accession>A0AAW8TZJ3</accession>
<dbReference type="Proteomes" id="UP001256711">
    <property type="component" value="Unassembled WGS sequence"/>
</dbReference>
<dbReference type="InterPro" id="IPR010359">
    <property type="entry name" value="IrrE_HExxH"/>
</dbReference>
<sequence>MDRRINEIVKELGVTISYDPNMDADGHYIAGMNRVVINSSYSEFCMTKALLHELGHAAQHQGNEELYQASFALHAKMECEAEEFAIKHLVKQFLDIHAFELEAFNYEDFVRDNELDESIAPKVREWFLEYGR</sequence>
<evidence type="ECO:0000259" key="1">
    <source>
        <dbReference type="Pfam" id="PF06114"/>
    </source>
</evidence>
<name>A0AAW8TZJ3_9ENTE</name>
<reference evidence="2" key="1">
    <citation type="submission" date="2023-03" db="EMBL/GenBank/DDBJ databases">
        <authorList>
            <person name="Shen W."/>
            <person name="Cai J."/>
        </authorList>
    </citation>
    <scope>NUCLEOTIDE SEQUENCE</scope>
    <source>
        <strain evidence="2">B226-2</strain>
    </source>
</reference>
<dbReference type="Pfam" id="PF06114">
    <property type="entry name" value="Peptidase_M78"/>
    <property type="match status" value="1"/>
</dbReference>
<gene>
    <name evidence="2" type="ORF">P7H43_01445</name>
</gene>
<dbReference type="Gene3D" id="1.10.10.2910">
    <property type="match status" value="1"/>
</dbReference>
<dbReference type="EMBL" id="JARQBJ010000001">
    <property type="protein sequence ID" value="MDT2809155.1"/>
    <property type="molecule type" value="Genomic_DNA"/>
</dbReference>
<proteinExistence type="predicted"/>
<feature type="domain" description="IrrE N-terminal-like" evidence="1">
    <location>
        <begin position="11"/>
        <end position="91"/>
    </location>
</feature>
<dbReference type="AlphaFoldDB" id="A0AAW8TZJ3"/>
<protein>
    <submittedName>
        <fullName evidence="2">ImmA/IrrE family metallo-endopeptidase</fullName>
    </submittedName>
</protein>
<dbReference type="RefSeq" id="WP_311834881.1">
    <property type="nucleotide sequence ID" value="NZ_JARQBJ010000001.1"/>
</dbReference>
<organism evidence="2 3">
    <name type="scientific">Enterococcus asini</name>
    <dbReference type="NCBI Taxonomy" id="57732"/>
    <lineage>
        <taxon>Bacteria</taxon>
        <taxon>Bacillati</taxon>
        <taxon>Bacillota</taxon>
        <taxon>Bacilli</taxon>
        <taxon>Lactobacillales</taxon>
        <taxon>Enterococcaceae</taxon>
        <taxon>Enterococcus</taxon>
    </lineage>
</organism>
<comment type="caution">
    <text evidence="2">The sequence shown here is derived from an EMBL/GenBank/DDBJ whole genome shotgun (WGS) entry which is preliminary data.</text>
</comment>
<evidence type="ECO:0000313" key="3">
    <source>
        <dbReference type="Proteomes" id="UP001256711"/>
    </source>
</evidence>
<evidence type="ECO:0000313" key="2">
    <source>
        <dbReference type="EMBL" id="MDT2809155.1"/>
    </source>
</evidence>